<dbReference type="AlphaFoldDB" id="A0A383AAC3"/>
<reference evidence="1" key="1">
    <citation type="submission" date="2018-05" db="EMBL/GenBank/DDBJ databases">
        <authorList>
            <person name="Lanie J.A."/>
            <person name="Ng W.-L."/>
            <person name="Kazmierczak K.M."/>
            <person name="Andrzejewski T.M."/>
            <person name="Davidsen T.M."/>
            <person name="Wayne K.J."/>
            <person name="Tettelin H."/>
            <person name="Glass J.I."/>
            <person name="Rusch D."/>
            <person name="Podicherti R."/>
            <person name="Tsui H.-C.T."/>
            <person name="Winkler M.E."/>
        </authorList>
    </citation>
    <scope>NUCLEOTIDE SEQUENCE</scope>
</reference>
<proteinExistence type="predicted"/>
<protein>
    <submittedName>
        <fullName evidence="1">Uncharacterized protein</fullName>
    </submittedName>
</protein>
<name>A0A383AAC3_9ZZZZ</name>
<accession>A0A383AAC3</accession>
<dbReference type="EMBL" id="UINC01190448">
    <property type="protein sequence ID" value="SVE04614.1"/>
    <property type="molecule type" value="Genomic_DNA"/>
</dbReference>
<evidence type="ECO:0000313" key="1">
    <source>
        <dbReference type="EMBL" id="SVE04614.1"/>
    </source>
</evidence>
<organism evidence="1">
    <name type="scientific">marine metagenome</name>
    <dbReference type="NCBI Taxonomy" id="408172"/>
    <lineage>
        <taxon>unclassified sequences</taxon>
        <taxon>metagenomes</taxon>
        <taxon>ecological metagenomes</taxon>
    </lineage>
</organism>
<sequence length="26" mass="2882">MSKDKPTYGDTTPYQNAVCVTQDAFT</sequence>
<gene>
    <name evidence="1" type="ORF">METZ01_LOCUS457468</name>
</gene>